<proteinExistence type="predicted"/>
<keyword evidence="2" id="KW-1185">Reference proteome</keyword>
<reference evidence="1 2" key="1">
    <citation type="submission" date="2016-10" db="EMBL/GenBank/DDBJ databases">
        <title>Genome sequence of the ascomycete fungus Penicillium subrubescens.</title>
        <authorList>
            <person name="De Vries R.P."/>
            <person name="Peng M."/>
            <person name="Dilokpimol A."/>
            <person name="Hilden K."/>
            <person name="Makela M.R."/>
            <person name="Grigoriev I."/>
            <person name="Riley R."/>
            <person name="Granchi Z."/>
        </authorList>
    </citation>
    <scope>NUCLEOTIDE SEQUENCE [LARGE SCALE GENOMIC DNA]</scope>
    <source>
        <strain evidence="1 2">CBS 132785</strain>
    </source>
</reference>
<dbReference type="EMBL" id="MNBE01000672">
    <property type="protein sequence ID" value="OKO98441.1"/>
    <property type="molecule type" value="Genomic_DNA"/>
</dbReference>
<dbReference type="PANTHER" id="PTHR47779:SF1">
    <property type="entry name" value="SYNTHASE (CCG-9), PUTATIVE (AFU_ORTHOLOGUE AFUA_3G12100)-RELATED"/>
    <property type="match status" value="1"/>
</dbReference>
<sequence>MPHNTSAIDRHDSQFKNNRLRPYLKNNAWSGPIFNVRLSLCPSYVPILMTNEQHIYAGVSIGTTGDFVSRVVIAVRDDTYLLDLLEHEFATPATFPMTHEHIVSRLKKYSDEHSEKILGVALSRSLHERIPALCPQLWAELDIIPIVLVEEPDADATAEAMTKLHFQQKPIDEQAESLSRKCVR</sequence>
<dbReference type="Proteomes" id="UP000186955">
    <property type="component" value="Unassembled WGS sequence"/>
</dbReference>
<dbReference type="InterPro" id="IPR052078">
    <property type="entry name" value="Trehalose_Metab_GTase"/>
</dbReference>
<organism evidence="1 2">
    <name type="scientific">Penicillium subrubescens</name>
    <dbReference type="NCBI Taxonomy" id="1316194"/>
    <lineage>
        <taxon>Eukaryota</taxon>
        <taxon>Fungi</taxon>
        <taxon>Dikarya</taxon>
        <taxon>Ascomycota</taxon>
        <taxon>Pezizomycotina</taxon>
        <taxon>Eurotiomycetes</taxon>
        <taxon>Eurotiomycetidae</taxon>
        <taxon>Eurotiales</taxon>
        <taxon>Aspergillaceae</taxon>
        <taxon>Penicillium</taxon>
    </lineage>
</organism>
<name>A0A1Q5TDZ6_9EURO</name>
<dbReference type="PANTHER" id="PTHR47779">
    <property type="entry name" value="SYNTHASE (CCG-9), PUTATIVE (AFU_ORTHOLOGUE AFUA_3G12100)-RELATED"/>
    <property type="match status" value="1"/>
</dbReference>
<gene>
    <name evidence="1" type="ORF">PENSUB_9117</name>
</gene>
<dbReference type="AlphaFoldDB" id="A0A1Q5TDZ6"/>
<protein>
    <submittedName>
        <fullName evidence="1">Uncharacterized protein</fullName>
    </submittedName>
</protein>
<evidence type="ECO:0000313" key="2">
    <source>
        <dbReference type="Proteomes" id="UP000186955"/>
    </source>
</evidence>
<evidence type="ECO:0000313" key="1">
    <source>
        <dbReference type="EMBL" id="OKO98441.1"/>
    </source>
</evidence>
<comment type="caution">
    <text evidence="1">The sequence shown here is derived from an EMBL/GenBank/DDBJ whole genome shotgun (WGS) entry which is preliminary data.</text>
</comment>
<accession>A0A1Q5TDZ6</accession>
<dbReference type="STRING" id="1316194.A0A1Q5TDZ6"/>